<dbReference type="EMBL" id="AVFL01000044">
    <property type="protein sequence ID" value="EWY36390.1"/>
    <property type="molecule type" value="Genomic_DNA"/>
</dbReference>
<dbReference type="RefSeq" id="WP_051513803.1">
    <property type="nucleotide sequence ID" value="NZ_AVFL01000044.1"/>
</dbReference>
<comment type="caution">
    <text evidence="10">The sequence shown here is derived from an EMBL/GenBank/DDBJ whole genome shotgun (WGS) entry which is preliminary data.</text>
</comment>
<keyword evidence="4" id="KW-0808">Transferase</keyword>
<evidence type="ECO:0000259" key="8">
    <source>
        <dbReference type="SMART" id="SM00065"/>
    </source>
</evidence>
<dbReference type="STRING" id="1385369.N825_26965"/>
<dbReference type="InterPro" id="IPR036890">
    <property type="entry name" value="HATPase_C_sf"/>
</dbReference>
<proteinExistence type="predicted"/>
<dbReference type="Gene3D" id="3.30.450.40">
    <property type="match status" value="1"/>
</dbReference>
<evidence type="ECO:0000313" key="11">
    <source>
        <dbReference type="Proteomes" id="UP000019486"/>
    </source>
</evidence>
<accession>W9GR57</accession>
<feature type="domain" description="Histidine kinase/HSP90-like ATPase" evidence="9">
    <location>
        <begin position="293"/>
        <end position="388"/>
    </location>
</feature>
<evidence type="ECO:0000256" key="5">
    <source>
        <dbReference type="ARBA" id="ARBA00022741"/>
    </source>
</evidence>
<protein>
    <recommendedName>
        <fullName evidence="2">histidine kinase</fullName>
        <ecNumber evidence="2">2.7.13.3</ecNumber>
    </recommendedName>
</protein>
<sequence length="388" mass="42064">MSEDQPPSPIQSYHATLHREILVDYSRMVSESSDLAHLLQLTASQAARGTGIRHTKIMRHRPDRGDMLIVAGVGWNPGVVDHVTIGTDVGSPAGRALQSRRPVIVEDLPGDPEFRYPPVLRDHGIVSALNVPISLDGVLWGVLEVDSDVPRHFGRADVDFLLTMANILGSSIHHRRVVEAATIAAADAALVRSRLQTLFRELLHRDKNDFQLIVSILLMQKRGHQDPDARRGFDHVIDRVSAISLAHDQLSIQEGTGNIDLARYLGALCGGLDQRREGVAVHADLEPGELTHDRAVSLGLIVNELVTNALKHAFPDDRTGVVRVTFRADPNGEGRVGVADDGVGMGPPRSGGSGIELVVTLARQIGGTVTQDDSDWGTSVTIRFPLVI</sequence>
<keyword evidence="6" id="KW-0418">Kinase</keyword>
<evidence type="ECO:0000313" key="10">
    <source>
        <dbReference type="EMBL" id="EWY36390.1"/>
    </source>
</evidence>
<dbReference type="Proteomes" id="UP000019486">
    <property type="component" value="Unassembled WGS sequence"/>
</dbReference>
<dbReference type="SUPFAM" id="SSF55781">
    <property type="entry name" value="GAF domain-like"/>
    <property type="match status" value="1"/>
</dbReference>
<evidence type="ECO:0000256" key="1">
    <source>
        <dbReference type="ARBA" id="ARBA00000085"/>
    </source>
</evidence>
<gene>
    <name evidence="10" type="ORF">N825_26965</name>
</gene>
<keyword evidence="5" id="KW-0547">Nucleotide-binding</keyword>
<dbReference type="SMART" id="SM00387">
    <property type="entry name" value="HATPase_c"/>
    <property type="match status" value="1"/>
</dbReference>
<evidence type="ECO:0000256" key="3">
    <source>
        <dbReference type="ARBA" id="ARBA00022553"/>
    </source>
</evidence>
<name>W9GR57_9PROT</name>
<dbReference type="InterPro" id="IPR029016">
    <property type="entry name" value="GAF-like_dom_sf"/>
</dbReference>
<comment type="catalytic activity">
    <reaction evidence="1">
        <text>ATP + protein L-histidine = ADP + protein N-phospho-L-histidine.</text>
        <dbReference type="EC" id="2.7.13.3"/>
    </reaction>
</comment>
<evidence type="ECO:0000256" key="6">
    <source>
        <dbReference type="ARBA" id="ARBA00022777"/>
    </source>
</evidence>
<dbReference type="PANTHER" id="PTHR41523:SF8">
    <property type="entry name" value="ETHYLENE RESPONSE SENSOR PROTEIN"/>
    <property type="match status" value="1"/>
</dbReference>
<dbReference type="GO" id="GO:0004673">
    <property type="term" value="F:protein histidine kinase activity"/>
    <property type="evidence" value="ECO:0007669"/>
    <property type="project" value="UniProtKB-EC"/>
</dbReference>
<dbReference type="SUPFAM" id="SSF55874">
    <property type="entry name" value="ATPase domain of HSP90 chaperone/DNA topoisomerase II/histidine kinase"/>
    <property type="match status" value="1"/>
</dbReference>
<reference evidence="10 11" key="1">
    <citation type="submission" date="2013-08" db="EMBL/GenBank/DDBJ databases">
        <title>The genome sequence of Skermanella stibiiresistens.</title>
        <authorList>
            <person name="Zhu W."/>
            <person name="Wang G."/>
        </authorList>
    </citation>
    <scope>NUCLEOTIDE SEQUENCE [LARGE SCALE GENOMIC DNA]</scope>
    <source>
        <strain evidence="10 11">SB22</strain>
    </source>
</reference>
<dbReference type="InterPro" id="IPR003594">
    <property type="entry name" value="HATPase_dom"/>
</dbReference>
<keyword evidence="3" id="KW-0597">Phosphoprotein</keyword>
<keyword evidence="11" id="KW-1185">Reference proteome</keyword>
<dbReference type="InterPro" id="IPR003018">
    <property type="entry name" value="GAF"/>
</dbReference>
<dbReference type="Gene3D" id="3.30.565.10">
    <property type="entry name" value="Histidine kinase-like ATPase, C-terminal domain"/>
    <property type="match status" value="1"/>
</dbReference>
<keyword evidence="7" id="KW-0067">ATP-binding</keyword>
<dbReference type="Pfam" id="PF07568">
    <property type="entry name" value="HisKA_2"/>
    <property type="match status" value="1"/>
</dbReference>
<feature type="domain" description="GAF" evidence="8">
    <location>
        <begin position="34"/>
        <end position="182"/>
    </location>
</feature>
<evidence type="ECO:0000256" key="7">
    <source>
        <dbReference type="ARBA" id="ARBA00022840"/>
    </source>
</evidence>
<dbReference type="PANTHER" id="PTHR41523">
    <property type="entry name" value="TWO-COMPONENT SYSTEM SENSOR PROTEIN"/>
    <property type="match status" value="1"/>
</dbReference>
<dbReference type="AlphaFoldDB" id="W9GR57"/>
<evidence type="ECO:0000256" key="2">
    <source>
        <dbReference type="ARBA" id="ARBA00012438"/>
    </source>
</evidence>
<evidence type="ECO:0000256" key="4">
    <source>
        <dbReference type="ARBA" id="ARBA00022679"/>
    </source>
</evidence>
<dbReference type="EC" id="2.7.13.3" evidence="2"/>
<dbReference type="OrthoDB" id="9767435at2"/>
<evidence type="ECO:0000259" key="9">
    <source>
        <dbReference type="SMART" id="SM00387"/>
    </source>
</evidence>
<dbReference type="Pfam" id="PF02518">
    <property type="entry name" value="HATPase_c"/>
    <property type="match status" value="1"/>
</dbReference>
<dbReference type="GO" id="GO:0005524">
    <property type="term" value="F:ATP binding"/>
    <property type="evidence" value="ECO:0007669"/>
    <property type="project" value="UniProtKB-KW"/>
</dbReference>
<dbReference type="Pfam" id="PF01590">
    <property type="entry name" value="GAF"/>
    <property type="match status" value="1"/>
</dbReference>
<dbReference type="SMART" id="SM00065">
    <property type="entry name" value="GAF"/>
    <property type="match status" value="1"/>
</dbReference>
<organism evidence="10 11">
    <name type="scientific">Skermanella stibiiresistens SB22</name>
    <dbReference type="NCBI Taxonomy" id="1385369"/>
    <lineage>
        <taxon>Bacteria</taxon>
        <taxon>Pseudomonadati</taxon>
        <taxon>Pseudomonadota</taxon>
        <taxon>Alphaproteobacteria</taxon>
        <taxon>Rhodospirillales</taxon>
        <taxon>Azospirillaceae</taxon>
        <taxon>Skermanella</taxon>
    </lineage>
</organism>
<dbReference type="InterPro" id="IPR011495">
    <property type="entry name" value="Sig_transdc_His_kin_sub2_dim/P"/>
</dbReference>